<dbReference type="InterPro" id="IPR009739">
    <property type="entry name" value="LprI-like_N"/>
</dbReference>
<evidence type="ECO:0000259" key="1">
    <source>
        <dbReference type="Pfam" id="PF07007"/>
    </source>
</evidence>
<proteinExistence type="predicted"/>
<sequence length="118" mass="12826">MTFAVAGESETSCDDATTQANMNRCAGQAYQTADSDLNEAYQTLIEPLEGDARQALVTAQRAWIAFRDAECDYAAQGVAGGSAEPMVRNQCLTTLTRERTRTLDEHAHCEEGDLSCSR</sequence>
<feature type="domain" description="Lysozyme inhibitor LprI-like N-terminal" evidence="1">
    <location>
        <begin position="13"/>
        <end position="103"/>
    </location>
</feature>
<protein>
    <submittedName>
        <fullName evidence="2">DUF1311 domain-containing protein</fullName>
    </submittedName>
</protein>
<dbReference type="Gene3D" id="1.20.1270.180">
    <property type="match status" value="1"/>
</dbReference>
<evidence type="ECO:0000313" key="3">
    <source>
        <dbReference type="Proteomes" id="UP001319882"/>
    </source>
</evidence>
<reference evidence="2 3" key="1">
    <citation type="journal article" date="2021" name="Sci. Rep.">
        <title>Genome analysis of a halophilic bacterium Halomonas malpeensis YU-PRIM-29(T) reveals its exopolysaccharide and pigment producing capabilities.</title>
        <authorList>
            <person name="Athmika"/>
            <person name="Ghate S.D."/>
            <person name="Arun A.B."/>
            <person name="Rao S.S."/>
            <person name="Kumar S.T.A."/>
            <person name="Kandiyil M.K."/>
            <person name="Saptami K."/>
            <person name="Rekha P.D."/>
        </authorList>
    </citation>
    <scope>NUCLEOTIDE SEQUENCE [LARGE SCALE GENOMIC DNA]</scope>
    <source>
        <strain evidence="3">prim 29</strain>
    </source>
</reference>
<dbReference type="EMBL" id="WHVL01000001">
    <property type="protein sequence ID" value="MCB8888329.1"/>
    <property type="molecule type" value="Genomic_DNA"/>
</dbReference>
<dbReference type="PANTHER" id="PTHR39176:SF1">
    <property type="entry name" value="PERIPLASMIC PROTEIN"/>
    <property type="match status" value="1"/>
</dbReference>
<keyword evidence="3" id="KW-1185">Reference proteome</keyword>
<evidence type="ECO:0000313" key="2">
    <source>
        <dbReference type="EMBL" id="MCB8888329.1"/>
    </source>
</evidence>
<accession>A0ABS8DPV4</accession>
<dbReference type="Proteomes" id="UP001319882">
    <property type="component" value="Unassembled WGS sequence"/>
</dbReference>
<name>A0ABS8DPV4_9GAMM</name>
<dbReference type="PANTHER" id="PTHR39176">
    <property type="entry name" value="PERIPLASMIC PROTEIN-RELATED"/>
    <property type="match status" value="1"/>
</dbReference>
<gene>
    <name evidence="2" type="ORF">GEV37_04205</name>
</gene>
<organism evidence="2 3">
    <name type="scientific">Vreelandella malpeensis</name>
    <dbReference type="NCBI Taxonomy" id="1172368"/>
    <lineage>
        <taxon>Bacteria</taxon>
        <taxon>Pseudomonadati</taxon>
        <taxon>Pseudomonadota</taxon>
        <taxon>Gammaproteobacteria</taxon>
        <taxon>Oceanospirillales</taxon>
        <taxon>Halomonadaceae</taxon>
        <taxon>Vreelandella</taxon>
    </lineage>
</organism>
<comment type="caution">
    <text evidence="2">The sequence shown here is derived from an EMBL/GenBank/DDBJ whole genome shotgun (WGS) entry which is preliminary data.</text>
</comment>
<dbReference type="Pfam" id="PF07007">
    <property type="entry name" value="LprI"/>
    <property type="match status" value="1"/>
</dbReference>